<evidence type="ECO:0000313" key="4">
    <source>
        <dbReference type="EMBL" id="MRW82855.1"/>
    </source>
</evidence>
<dbReference type="RefSeq" id="WP_154355894.1">
    <property type="nucleotide sequence ID" value="NZ_WKJL01000001.1"/>
</dbReference>
<dbReference type="Pfam" id="PF13632">
    <property type="entry name" value="Glyco_trans_2_3"/>
    <property type="match status" value="1"/>
</dbReference>
<feature type="transmembrane region" description="Helical" evidence="1">
    <location>
        <begin position="365"/>
        <end position="386"/>
    </location>
</feature>
<feature type="transmembrane region" description="Helical" evidence="1">
    <location>
        <begin position="406"/>
        <end position="423"/>
    </location>
</feature>
<evidence type="ECO:0000256" key="1">
    <source>
        <dbReference type="SAM" id="Phobius"/>
    </source>
</evidence>
<dbReference type="Gene3D" id="3.90.550.10">
    <property type="entry name" value="Spore Coat Polysaccharide Biosynthesis Protein SpsA, Chain A"/>
    <property type="match status" value="1"/>
</dbReference>
<dbReference type="InterPro" id="IPR037257">
    <property type="entry name" value="T2SS_E_N_sf"/>
</dbReference>
<gene>
    <name evidence="4" type="ORF">GJ698_01960</name>
</gene>
<evidence type="ECO:0000259" key="2">
    <source>
        <dbReference type="Pfam" id="PF05157"/>
    </source>
</evidence>
<keyword evidence="4" id="KW-0808">Transferase</keyword>
<reference evidence="4 5" key="1">
    <citation type="submission" date="2019-11" db="EMBL/GenBank/DDBJ databases">
        <title>Novel species isolated from a subtropical stream in China.</title>
        <authorList>
            <person name="Lu H."/>
        </authorList>
    </citation>
    <scope>NUCLEOTIDE SEQUENCE [LARGE SCALE GENOMIC DNA]</scope>
    <source>
        <strain evidence="4 5">FT26W</strain>
    </source>
</reference>
<comment type="caution">
    <text evidence="4">The sequence shown here is derived from an EMBL/GenBank/DDBJ whole genome shotgun (WGS) entry which is preliminary data.</text>
</comment>
<dbReference type="InterPro" id="IPR007831">
    <property type="entry name" value="T2SS_GspE_N"/>
</dbReference>
<protein>
    <submittedName>
        <fullName evidence="4">Glycosyl transferase family protein</fullName>
    </submittedName>
</protein>
<evidence type="ECO:0000313" key="5">
    <source>
        <dbReference type="Proteomes" id="UP000439986"/>
    </source>
</evidence>
<accession>A0A844CZC1</accession>
<dbReference type="AlphaFoldDB" id="A0A844CZC1"/>
<dbReference type="NCBIfam" id="NF012033">
    <property type="entry name" value="PRK15489.1"/>
    <property type="match status" value="1"/>
</dbReference>
<dbReference type="EMBL" id="WKJL01000001">
    <property type="protein sequence ID" value="MRW82855.1"/>
    <property type="molecule type" value="Genomic_DNA"/>
</dbReference>
<dbReference type="SUPFAM" id="SSF53448">
    <property type="entry name" value="Nucleotide-diphospho-sugar transferases"/>
    <property type="match status" value="1"/>
</dbReference>
<organism evidence="4 5">
    <name type="scientific">Duganella aquatilis</name>
    <dbReference type="NCBI Taxonomy" id="2666082"/>
    <lineage>
        <taxon>Bacteria</taxon>
        <taxon>Pseudomonadati</taxon>
        <taxon>Pseudomonadota</taxon>
        <taxon>Betaproteobacteria</taxon>
        <taxon>Burkholderiales</taxon>
        <taxon>Oxalobacteraceae</taxon>
        <taxon>Telluria group</taxon>
        <taxon>Duganella</taxon>
    </lineage>
</organism>
<dbReference type="Proteomes" id="UP000439986">
    <property type="component" value="Unassembled WGS sequence"/>
</dbReference>
<keyword evidence="1" id="KW-1133">Transmembrane helix</keyword>
<feature type="domain" description="Glycosyltransferase 2-like" evidence="3">
    <location>
        <begin position="168"/>
        <end position="386"/>
    </location>
</feature>
<sequence length="744" mass="83953">MSPQSLFFAHYYTVLEYFAAVTALIILLSSIDDLFIDAWYWTRVIYRKLVVTRQPDYKPLQVEDLQRNAEQPLAIMVPAWMEHDVIAQMLENMVNELDYRNYVIFVGTYANDAATIGEVERMRRRYRQLRRVEVPHDGPTCKADCLNWVMQSILLYEQQEKMVFAGMILHDSEDVVHPLELKFFNYLLPRKDMIQLPVMSIEREWHELVAGTYMDEFAEWHAKDLVVRESVSGMVPSAGVGTCFSRRAMLALCKGTHNQPFNPDSLTEDYDVGTRLGRMGMQSIFARFNVQYRITRKTWFGLGGTSQALLTIPLCVREYFPNTLSTAYRQKARWILGIGMQNWQQNGWQGPLWVRYLLFRDRKGIVTSFVSILAYILLLQFVVYYIADMLGWEHLRLPPVFGPDSWLTLVLQLTAIALLLRVVQRVYFVSALYGAGQGLLSMPRMVIGNVVNFLAVSRAWRIFLGHLFYGKPMVWDKTMHDFPSTEQLSQQRMRLGELLSTWQAVDSRNLAAALDDQRVHQMPLGRILVSKGWLDDETLAEAIAFQSELPRIALDPAMVAEGAPLLPSALCVRWRVLPIARDSRGRLQVAVANPLSDAALQQIGDAAPLAQDGPVQDLDTPLAHAVAHPVDVPLGAVHGERHGVAQFIVRESEINAGLRLLAGASLSGATPLLGDILIEAALISRAAFDAALTQYRPDRDGRIGDYLVRIGVVSHDAIDYALEQQRRRQAAAAVTGALNPSETA</sequence>
<dbReference type="GO" id="GO:0016740">
    <property type="term" value="F:transferase activity"/>
    <property type="evidence" value="ECO:0007669"/>
    <property type="project" value="UniProtKB-KW"/>
</dbReference>
<dbReference type="InterPro" id="IPR029044">
    <property type="entry name" value="Nucleotide-diphossugar_trans"/>
</dbReference>
<evidence type="ECO:0000259" key="3">
    <source>
        <dbReference type="Pfam" id="PF13632"/>
    </source>
</evidence>
<dbReference type="Pfam" id="PF05157">
    <property type="entry name" value="MshEN"/>
    <property type="match status" value="1"/>
</dbReference>
<name>A0A844CZC1_9BURK</name>
<keyword evidence="1" id="KW-0812">Transmembrane</keyword>
<keyword evidence="5" id="KW-1185">Reference proteome</keyword>
<feature type="transmembrane region" description="Helical" evidence="1">
    <location>
        <begin position="17"/>
        <end position="40"/>
    </location>
</feature>
<feature type="domain" description="Type II secretion system protein GspE N-terminal" evidence="2">
    <location>
        <begin position="550"/>
        <end position="606"/>
    </location>
</feature>
<dbReference type="InterPro" id="IPR001173">
    <property type="entry name" value="Glyco_trans_2-like"/>
</dbReference>
<dbReference type="SUPFAM" id="SSF160246">
    <property type="entry name" value="EspE N-terminal domain-like"/>
    <property type="match status" value="2"/>
</dbReference>
<dbReference type="NCBIfam" id="NF011305">
    <property type="entry name" value="PRK14716.1-3"/>
    <property type="match status" value="1"/>
</dbReference>
<keyword evidence="1" id="KW-0472">Membrane</keyword>
<proteinExistence type="predicted"/>